<dbReference type="AlphaFoldDB" id="A0AAX4J4X1"/>
<gene>
    <name evidence="3" type="ORF">CDEST_15446</name>
</gene>
<dbReference type="SUPFAM" id="SSF48452">
    <property type="entry name" value="TPR-like"/>
    <property type="match status" value="1"/>
</dbReference>
<keyword evidence="2" id="KW-0802">TPR repeat</keyword>
<dbReference type="Pfam" id="PF13374">
    <property type="entry name" value="TPR_10"/>
    <property type="match status" value="1"/>
</dbReference>
<accession>A0AAX4J4X1</accession>
<dbReference type="PANTHER" id="PTHR45641:SF19">
    <property type="entry name" value="NEPHROCYSTIN-3"/>
    <property type="match status" value="1"/>
</dbReference>
<dbReference type="Proteomes" id="UP001322277">
    <property type="component" value="Chromosome 11"/>
</dbReference>
<evidence type="ECO:0000256" key="1">
    <source>
        <dbReference type="ARBA" id="ARBA00022737"/>
    </source>
</evidence>
<sequence>MHQQALKLKKKVLGPENPPLLNSINNLAEVLQRQGKYDEAEQMHRQTLELREKVLGPGNPSTFVSMDNLALVL</sequence>
<proteinExistence type="predicted"/>
<dbReference type="Gene3D" id="1.25.40.10">
    <property type="entry name" value="Tetratricopeptide repeat domain"/>
    <property type="match status" value="1"/>
</dbReference>
<dbReference type="GeneID" id="87951946"/>
<dbReference type="PANTHER" id="PTHR45641">
    <property type="entry name" value="TETRATRICOPEPTIDE REPEAT PROTEIN (AFU_ORTHOLOGUE AFUA_6G03870)"/>
    <property type="match status" value="1"/>
</dbReference>
<keyword evidence="1" id="KW-0677">Repeat</keyword>
<dbReference type="RefSeq" id="XP_062787653.1">
    <property type="nucleotide sequence ID" value="XM_062931602.1"/>
</dbReference>
<reference evidence="4" key="1">
    <citation type="journal article" date="2023" name="bioRxiv">
        <title>Complete genome of the Medicago anthracnose fungus, Colletotrichum destructivum, reveals a mini-chromosome-like region within a core chromosome.</title>
        <authorList>
            <person name="Lapalu N."/>
            <person name="Simon A."/>
            <person name="Lu A."/>
            <person name="Plaumann P.-L."/>
            <person name="Amselem J."/>
            <person name="Pigne S."/>
            <person name="Auger A."/>
            <person name="Koch C."/>
            <person name="Dallery J.-F."/>
            <person name="O'Connell R.J."/>
        </authorList>
    </citation>
    <scope>NUCLEOTIDE SEQUENCE [LARGE SCALE GENOMIC DNA]</scope>
    <source>
        <strain evidence="4">CBS 520.97</strain>
    </source>
</reference>
<dbReference type="KEGG" id="cdet:87951946"/>
<dbReference type="EMBL" id="CP137315">
    <property type="protein sequence ID" value="WQF90432.1"/>
    <property type="molecule type" value="Genomic_DNA"/>
</dbReference>
<evidence type="ECO:0000313" key="3">
    <source>
        <dbReference type="EMBL" id="WQF90432.1"/>
    </source>
</evidence>
<organism evidence="3 4">
    <name type="scientific">Colletotrichum destructivum</name>
    <dbReference type="NCBI Taxonomy" id="34406"/>
    <lineage>
        <taxon>Eukaryota</taxon>
        <taxon>Fungi</taxon>
        <taxon>Dikarya</taxon>
        <taxon>Ascomycota</taxon>
        <taxon>Pezizomycotina</taxon>
        <taxon>Sordariomycetes</taxon>
        <taxon>Hypocreomycetidae</taxon>
        <taxon>Glomerellales</taxon>
        <taxon>Glomerellaceae</taxon>
        <taxon>Colletotrichum</taxon>
        <taxon>Colletotrichum destructivum species complex</taxon>
    </lineage>
</organism>
<evidence type="ECO:0000256" key="2">
    <source>
        <dbReference type="ARBA" id="ARBA00022803"/>
    </source>
</evidence>
<protein>
    <submittedName>
        <fullName evidence="3">Tetratricopeptide-like helical domain superfamily</fullName>
    </submittedName>
</protein>
<evidence type="ECO:0000313" key="4">
    <source>
        <dbReference type="Proteomes" id="UP001322277"/>
    </source>
</evidence>
<name>A0AAX4J4X1_9PEZI</name>
<dbReference type="InterPro" id="IPR011990">
    <property type="entry name" value="TPR-like_helical_dom_sf"/>
</dbReference>
<keyword evidence="4" id="KW-1185">Reference proteome</keyword>